<dbReference type="PANTHER" id="PTHR46577">
    <property type="entry name" value="HTH-TYPE TRANSCRIPTIONAL REGULATORY PROTEIN GABR"/>
    <property type="match status" value="1"/>
</dbReference>
<dbReference type="InterPro" id="IPR051446">
    <property type="entry name" value="HTH_trans_reg/aminotransferase"/>
</dbReference>
<keyword evidence="4" id="KW-0238">DNA-binding</keyword>
<dbReference type="GO" id="GO:0003677">
    <property type="term" value="F:DNA binding"/>
    <property type="evidence" value="ECO:0007669"/>
    <property type="project" value="UniProtKB-KW"/>
</dbReference>
<name>A0A1J5MT68_9BACT</name>
<dbReference type="EMBL" id="LKAQ01000004">
    <property type="protein sequence ID" value="OIQ49821.1"/>
    <property type="molecule type" value="Genomic_DNA"/>
</dbReference>
<dbReference type="RefSeq" id="WP_071545307.1">
    <property type="nucleotide sequence ID" value="NZ_LKAQ01000004.1"/>
</dbReference>
<feature type="domain" description="HTH gntR-type" evidence="6">
    <location>
        <begin position="13"/>
        <end position="81"/>
    </location>
</feature>
<protein>
    <submittedName>
        <fullName evidence="7">Putative HTH-type transcriptional regulator YdcR</fullName>
    </submittedName>
</protein>
<evidence type="ECO:0000313" key="7">
    <source>
        <dbReference type="EMBL" id="OIQ49821.1"/>
    </source>
</evidence>
<dbReference type="InterPro" id="IPR004839">
    <property type="entry name" value="Aminotransferase_I/II_large"/>
</dbReference>
<evidence type="ECO:0000256" key="1">
    <source>
        <dbReference type="ARBA" id="ARBA00005384"/>
    </source>
</evidence>
<comment type="similarity">
    <text evidence="1">In the C-terminal section; belongs to the class-I pyridoxal-phosphate-dependent aminotransferase family.</text>
</comment>
<dbReference type="Gene3D" id="3.40.640.10">
    <property type="entry name" value="Type I PLP-dependent aspartate aminotransferase-like (Major domain)"/>
    <property type="match status" value="1"/>
</dbReference>
<dbReference type="Gene3D" id="3.90.1150.10">
    <property type="entry name" value="Aspartate Aminotransferase, domain 1"/>
    <property type="match status" value="1"/>
</dbReference>
<dbReference type="InterPro" id="IPR000524">
    <property type="entry name" value="Tscrpt_reg_HTH_GntR"/>
</dbReference>
<reference evidence="7 8" key="1">
    <citation type="submission" date="2015-09" db="EMBL/GenBank/DDBJ databases">
        <title>Genome of Desulfovibrio dechloracetivorans BerOc1, a mercury methylating strain isolated from highly hydrocarbons and metals contaminated coastal sediments.</title>
        <authorList>
            <person name="Goni Urriza M."/>
            <person name="Gassie C."/>
            <person name="Bouchez O."/>
            <person name="Klopp C."/>
            <person name="Ranchou-Peyruse A."/>
            <person name="Remy G."/>
        </authorList>
    </citation>
    <scope>NUCLEOTIDE SEQUENCE [LARGE SCALE GENOMIC DNA]</scope>
    <source>
        <strain evidence="7 8">BerOc1</strain>
    </source>
</reference>
<dbReference type="CDD" id="cd00609">
    <property type="entry name" value="AAT_like"/>
    <property type="match status" value="1"/>
</dbReference>
<dbReference type="SUPFAM" id="SSF53383">
    <property type="entry name" value="PLP-dependent transferases"/>
    <property type="match status" value="1"/>
</dbReference>
<dbReference type="Proteomes" id="UP000181901">
    <property type="component" value="Unassembled WGS sequence"/>
</dbReference>
<dbReference type="PANTHER" id="PTHR46577:SF1">
    <property type="entry name" value="HTH-TYPE TRANSCRIPTIONAL REGULATORY PROTEIN GABR"/>
    <property type="match status" value="1"/>
</dbReference>
<comment type="caution">
    <text evidence="7">The sequence shown here is derived from an EMBL/GenBank/DDBJ whole genome shotgun (WGS) entry which is preliminary data.</text>
</comment>
<evidence type="ECO:0000256" key="4">
    <source>
        <dbReference type="ARBA" id="ARBA00023125"/>
    </source>
</evidence>
<gene>
    <name evidence="7" type="primary">ydcR</name>
    <name evidence="7" type="ORF">BerOc1_01746</name>
</gene>
<dbReference type="GO" id="GO:0030170">
    <property type="term" value="F:pyridoxal phosphate binding"/>
    <property type="evidence" value="ECO:0007669"/>
    <property type="project" value="InterPro"/>
</dbReference>
<dbReference type="CDD" id="cd07377">
    <property type="entry name" value="WHTH_GntR"/>
    <property type="match status" value="1"/>
</dbReference>
<dbReference type="Pfam" id="PF00155">
    <property type="entry name" value="Aminotran_1_2"/>
    <property type="match status" value="1"/>
</dbReference>
<organism evidence="7 8">
    <name type="scientific">Pseudodesulfovibrio hydrargyri</name>
    <dbReference type="NCBI Taxonomy" id="2125990"/>
    <lineage>
        <taxon>Bacteria</taxon>
        <taxon>Pseudomonadati</taxon>
        <taxon>Thermodesulfobacteriota</taxon>
        <taxon>Desulfovibrionia</taxon>
        <taxon>Desulfovibrionales</taxon>
        <taxon>Desulfovibrionaceae</taxon>
    </lineage>
</organism>
<accession>A0A1J5MT68</accession>
<evidence type="ECO:0000256" key="5">
    <source>
        <dbReference type="ARBA" id="ARBA00023163"/>
    </source>
</evidence>
<keyword evidence="5" id="KW-0804">Transcription</keyword>
<keyword evidence="3" id="KW-0805">Transcription regulation</keyword>
<dbReference type="InterPro" id="IPR015422">
    <property type="entry name" value="PyrdxlP-dep_Trfase_small"/>
</dbReference>
<dbReference type="SMART" id="SM00345">
    <property type="entry name" value="HTH_GNTR"/>
    <property type="match status" value="1"/>
</dbReference>
<dbReference type="InterPro" id="IPR036388">
    <property type="entry name" value="WH-like_DNA-bd_sf"/>
</dbReference>
<evidence type="ECO:0000256" key="2">
    <source>
        <dbReference type="ARBA" id="ARBA00022898"/>
    </source>
</evidence>
<dbReference type="Gene3D" id="1.10.10.10">
    <property type="entry name" value="Winged helix-like DNA-binding domain superfamily/Winged helix DNA-binding domain"/>
    <property type="match status" value="1"/>
</dbReference>
<evidence type="ECO:0000313" key="8">
    <source>
        <dbReference type="Proteomes" id="UP000181901"/>
    </source>
</evidence>
<dbReference type="Pfam" id="PF00392">
    <property type="entry name" value="GntR"/>
    <property type="match status" value="1"/>
</dbReference>
<evidence type="ECO:0000256" key="3">
    <source>
        <dbReference type="ARBA" id="ARBA00023015"/>
    </source>
</evidence>
<evidence type="ECO:0000259" key="6">
    <source>
        <dbReference type="PROSITE" id="PS50949"/>
    </source>
</evidence>
<sequence>MTIYAPALVRGEGPLYVELADAIERDITAGTLAPGERLPTHRDLADALRLNVSTVTRGYREAEKRGLVSATVGRGTFVTSDAVTNSAMVSFEPSAPGMLELGLIAPLDHLDPEISEGFKRIARRKDPSALLRYSDPRGQAEHRRAGALWAERYGVPAKAEDIIVCAGSQHALTCALGGLLKPGDRVAVDRLTYPGLKTLAAMLGLRLVSIAMDEHGMVPDSLDAACRRDEIKALYLMPGVHNPTTISMPEPRRNDIARLADKHDLILIEDDAYDLTDPGRIEPVGNRVPRRSVYIAGMSKSLAAGLRVAFVVAPQPMLKPLAQAVLNTIWMAPPLNVELTAMWITDGTADRVVAAKQAEAARRYMLACDILDGLRFHGKPTGFFLWLELPEPWTGHALEQTAAQQGVNVFGAEKFVVGQNPAPRAARVSLTGTESLDQLRQGLVTLREILRGRP</sequence>
<dbReference type="InterPro" id="IPR036390">
    <property type="entry name" value="WH_DNA-bd_sf"/>
</dbReference>
<dbReference type="GO" id="GO:0003700">
    <property type="term" value="F:DNA-binding transcription factor activity"/>
    <property type="evidence" value="ECO:0007669"/>
    <property type="project" value="InterPro"/>
</dbReference>
<proteinExistence type="inferred from homology"/>
<dbReference type="InterPro" id="IPR015421">
    <property type="entry name" value="PyrdxlP-dep_Trfase_major"/>
</dbReference>
<dbReference type="SUPFAM" id="SSF46785">
    <property type="entry name" value="Winged helix' DNA-binding domain"/>
    <property type="match status" value="1"/>
</dbReference>
<dbReference type="PROSITE" id="PS50949">
    <property type="entry name" value="HTH_GNTR"/>
    <property type="match status" value="1"/>
</dbReference>
<keyword evidence="8" id="KW-1185">Reference proteome</keyword>
<dbReference type="InterPro" id="IPR015424">
    <property type="entry name" value="PyrdxlP-dep_Trfase"/>
</dbReference>
<dbReference type="AlphaFoldDB" id="A0A1J5MT68"/>
<dbReference type="OrthoDB" id="9794015at2"/>
<keyword evidence="2" id="KW-0663">Pyridoxal phosphate</keyword>